<evidence type="ECO:0000259" key="2">
    <source>
        <dbReference type="Pfam" id="PF02520"/>
    </source>
</evidence>
<protein>
    <recommendedName>
        <fullName evidence="2">SXP/RAL-2 family protein Ani s 5-like cation-binding domain-containing protein</fullName>
    </recommendedName>
</protein>
<feature type="chain" id="PRO_5041387444" description="SXP/RAL-2 family protein Ani s 5-like cation-binding domain-containing protein" evidence="1">
    <location>
        <begin position="16"/>
        <end position="145"/>
    </location>
</feature>
<proteinExistence type="predicted"/>
<name>A0AA36M7B7_CYLNA</name>
<accession>A0AA36M7B7</accession>
<comment type="caution">
    <text evidence="3">The sequence shown here is derived from an EMBL/GenBank/DDBJ whole genome shotgun (WGS) entry which is preliminary data.</text>
</comment>
<reference evidence="3" key="1">
    <citation type="submission" date="2023-07" db="EMBL/GenBank/DDBJ databases">
        <authorList>
            <consortium name="CYATHOMIX"/>
        </authorList>
    </citation>
    <scope>NUCLEOTIDE SEQUENCE</scope>
    <source>
        <strain evidence="3">N/A</strain>
    </source>
</reference>
<keyword evidence="4" id="KW-1185">Reference proteome</keyword>
<feature type="domain" description="SXP/RAL-2 family protein Ani s 5-like cation-binding" evidence="2">
    <location>
        <begin position="28"/>
        <end position="134"/>
    </location>
</feature>
<evidence type="ECO:0000313" key="3">
    <source>
        <dbReference type="EMBL" id="CAJ0601924.1"/>
    </source>
</evidence>
<evidence type="ECO:0000313" key="4">
    <source>
        <dbReference type="Proteomes" id="UP001176961"/>
    </source>
</evidence>
<dbReference type="AlphaFoldDB" id="A0AA36M7B7"/>
<organism evidence="3 4">
    <name type="scientific">Cylicocyclus nassatus</name>
    <name type="common">Nematode worm</name>
    <dbReference type="NCBI Taxonomy" id="53992"/>
    <lineage>
        <taxon>Eukaryota</taxon>
        <taxon>Metazoa</taxon>
        <taxon>Ecdysozoa</taxon>
        <taxon>Nematoda</taxon>
        <taxon>Chromadorea</taxon>
        <taxon>Rhabditida</taxon>
        <taxon>Rhabditina</taxon>
        <taxon>Rhabditomorpha</taxon>
        <taxon>Strongyloidea</taxon>
        <taxon>Strongylidae</taxon>
        <taxon>Cylicocyclus</taxon>
    </lineage>
</organism>
<dbReference type="Proteomes" id="UP001176961">
    <property type="component" value="Unassembled WGS sequence"/>
</dbReference>
<evidence type="ECO:0000256" key="1">
    <source>
        <dbReference type="SAM" id="SignalP"/>
    </source>
</evidence>
<sequence length="145" mass="17426">MYLLLILAAVTTAFCHDPAFLREMPKKARIEYSRMQKKWDLSYTQLSQMVKKWAERHGVQAEMREYLLERERRDKQAWKKFLKLINDLPALGDELLSILEDIDTPLMNMKAEKDNFKTKYKSGYKVLRYIWKQFSDLEEDKKIIS</sequence>
<keyword evidence="1" id="KW-0732">Signal</keyword>
<dbReference type="InterPro" id="IPR003677">
    <property type="entry name" value="ANIS5_cation-bd"/>
</dbReference>
<feature type="signal peptide" evidence="1">
    <location>
        <begin position="1"/>
        <end position="15"/>
    </location>
</feature>
<dbReference type="EMBL" id="CATQJL010000305">
    <property type="protein sequence ID" value="CAJ0601924.1"/>
    <property type="molecule type" value="Genomic_DNA"/>
</dbReference>
<dbReference type="Pfam" id="PF02520">
    <property type="entry name" value="ANIS5_cation-bd"/>
    <property type="match status" value="1"/>
</dbReference>
<gene>
    <name evidence="3" type="ORF">CYNAS_LOCUS13907</name>
</gene>